<dbReference type="RefSeq" id="WP_220105403.1">
    <property type="nucleotide sequence ID" value="NZ_JAHZSS010000028.1"/>
</dbReference>
<comment type="caution">
    <text evidence="2">The sequence shown here is derived from an EMBL/GenBank/DDBJ whole genome shotgun (WGS) entry which is preliminary data.</text>
</comment>
<organism evidence="2 3">
    <name type="scientific">Neiella holothuriorum</name>
    <dbReference type="NCBI Taxonomy" id="2870530"/>
    <lineage>
        <taxon>Bacteria</taxon>
        <taxon>Pseudomonadati</taxon>
        <taxon>Pseudomonadota</taxon>
        <taxon>Gammaproteobacteria</taxon>
        <taxon>Alteromonadales</taxon>
        <taxon>Echinimonadaceae</taxon>
        <taxon>Neiella</taxon>
    </lineage>
</organism>
<keyword evidence="3" id="KW-1185">Reference proteome</keyword>
<feature type="signal peptide" evidence="1">
    <location>
        <begin position="1"/>
        <end position="24"/>
    </location>
</feature>
<protein>
    <recommendedName>
        <fullName evidence="4">Lipoprotein</fullName>
    </recommendedName>
</protein>
<evidence type="ECO:0000313" key="2">
    <source>
        <dbReference type="EMBL" id="MBW8192783.1"/>
    </source>
</evidence>
<dbReference type="EMBL" id="JAHZSS010000028">
    <property type="protein sequence ID" value="MBW8192783.1"/>
    <property type="molecule type" value="Genomic_DNA"/>
</dbReference>
<sequence>MARYMKYVAALAFTLLLTACGGHGYEGTYKLEAEGAMAGLLKMAQGMSGQEGDITIEIGSDYLISEGEKIEVDEITTRVSNGKKYLVIVDEGSSEDAFEIGDNGTLIQNVGFGSLVYTKL</sequence>
<evidence type="ECO:0000313" key="3">
    <source>
        <dbReference type="Proteomes" id="UP001166251"/>
    </source>
</evidence>
<name>A0ABS7EKB2_9GAMM</name>
<dbReference type="PROSITE" id="PS51257">
    <property type="entry name" value="PROKAR_LIPOPROTEIN"/>
    <property type="match status" value="1"/>
</dbReference>
<keyword evidence="1" id="KW-0732">Signal</keyword>
<dbReference type="Proteomes" id="UP001166251">
    <property type="component" value="Unassembled WGS sequence"/>
</dbReference>
<gene>
    <name evidence="2" type="ORF">K0504_17225</name>
</gene>
<feature type="chain" id="PRO_5046741938" description="Lipoprotein" evidence="1">
    <location>
        <begin position="25"/>
        <end position="120"/>
    </location>
</feature>
<reference evidence="2" key="1">
    <citation type="submission" date="2021-07" db="EMBL/GenBank/DDBJ databases">
        <title>Neiella marina sp. nov., isolated from the intestinal content of sea cucumber Apostichopus japonicus.</title>
        <authorList>
            <person name="Bai X."/>
        </authorList>
    </citation>
    <scope>NUCLEOTIDE SEQUENCE</scope>
    <source>
        <strain evidence="2">126</strain>
    </source>
</reference>
<evidence type="ECO:0008006" key="4">
    <source>
        <dbReference type="Google" id="ProtNLM"/>
    </source>
</evidence>
<evidence type="ECO:0000256" key="1">
    <source>
        <dbReference type="SAM" id="SignalP"/>
    </source>
</evidence>
<proteinExistence type="predicted"/>
<accession>A0ABS7EKB2</accession>